<sequence length="68" mass="7685">MVNNNWGGYRNGSGRVPLDIDEKKKGVQIYITQKTKDEILEFGEGNSLSEKAVELIHAEIHKRKKSGE</sequence>
<accession>A0A1E5L8K4</accession>
<dbReference type="Proteomes" id="UP000095255">
    <property type="component" value="Unassembled WGS sequence"/>
</dbReference>
<evidence type="ECO:0000313" key="1">
    <source>
        <dbReference type="EMBL" id="OEH86388.1"/>
    </source>
</evidence>
<proteinExistence type="predicted"/>
<dbReference type="EMBL" id="MJAT01000004">
    <property type="protein sequence ID" value="OEH86388.1"/>
    <property type="molecule type" value="Genomic_DNA"/>
</dbReference>
<protein>
    <recommendedName>
        <fullName evidence="3">CopG family transcriptional regulator</fullName>
    </recommendedName>
</protein>
<comment type="caution">
    <text evidence="1">The sequence shown here is derived from an EMBL/GenBank/DDBJ whole genome shotgun (WGS) entry which is preliminary data.</text>
</comment>
<dbReference type="STRING" id="1390249.BHU72_13275"/>
<gene>
    <name evidence="1" type="ORF">BHU72_13275</name>
</gene>
<evidence type="ECO:0000313" key="2">
    <source>
        <dbReference type="Proteomes" id="UP000095255"/>
    </source>
</evidence>
<evidence type="ECO:0008006" key="3">
    <source>
        <dbReference type="Google" id="ProtNLM"/>
    </source>
</evidence>
<dbReference type="AlphaFoldDB" id="A0A1E5L8K4"/>
<dbReference type="RefSeq" id="WP_069701174.1">
    <property type="nucleotide sequence ID" value="NZ_MJAT01000004.1"/>
</dbReference>
<name>A0A1E5L8K4_9FIRM</name>
<dbReference type="OrthoDB" id="9813719at2"/>
<reference evidence="1 2" key="1">
    <citation type="submission" date="2016-09" db="EMBL/GenBank/DDBJ databases">
        <title>Desulfuribacillus arsenicus sp. nov., an obligately anaerobic, dissimilatory arsenic- and antimonate-reducing bacterium isolated from anoxic sediments.</title>
        <authorList>
            <person name="Abin C.A."/>
            <person name="Hollibaugh J.T."/>
        </authorList>
    </citation>
    <scope>NUCLEOTIDE SEQUENCE [LARGE SCALE GENOMIC DNA]</scope>
    <source>
        <strain evidence="1 2">MLFW-2</strain>
    </source>
</reference>
<keyword evidence="2" id="KW-1185">Reference proteome</keyword>
<organism evidence="1 2">
    <name type="scientific">Desulfuribacillus stibiiarsenatis</name>
    <dbReference type="NCBI Taxonomy" id="1390249"/>
    <lineage>
        <taxon>Bacteria</taxon>
        <taxon>Bacillati</taxon>
        <taxon>Bacillota</taxon>
        <taxon>Desulfuribacillia</taxon>
        <taxon>Desulfuribacillales</taxon>
        <taxon>Desulfuribacillaceae</taxon>
        <taxon>Desulfuribacillus</taxon>
    </lineage>
</organism>